<keyword evidence="9" id="KW-0256">Endoplasmic reticulum</keyword>
<dbReference type="AlphaFoldDB" id="A0A1Y1MMF4"/>
<evidence type="ECO:0000256" key="2">
    <source>
        <dbReference type="ARBA" id="ARBA00004550"/>
    </source>
</evidence>
<dbReference type="GO" id="GO:0005886">
    <property type="term" value="C:plasma membrane"/>
    <property type="evidence" value="ECO:0007669"/>
    <property type="project" value="UniProtKB-SubCell"/>
</dbReference>
<gene>
    <name evidence="14" type="ORF">PPYR_08336</name>
</gene>
<reference evidence="13" key="1">
    <citation type="journal article" date="2016" name="Sci. Rep.">
        <title>Molecular characterization of firefly nuptial gifts: a multi-omics approach sheds light on postcopulatory sexual selection.</title>
        <authorList>
            <person name="Al-Wathiqui N."/>
            <person name="Fallon T.R."/>
            <person name="South A."/>
            <person name="Weng J.K."/>
            <person name="Lewis S.M."/>
        </authorList>
    </citation>
    <scope>NUCLEOTIDE SEQUENCE</scope>
</reference>
<evidence type="ECO:0000256" key="7">
    <source>
        <dbReference type="ARBA" id="ARBA00022525"/>
    </source>
</evidence>
<accession>A0A1Y1MMF4</accession>
<evidence type="ECO:0000256" key="3">
    <source>
        <dbReference type="ARBA" id="ARBA00004648"/>
    </source>
</evidence>
<keyword evidence="7" id="KW-0964">Secreted</keyword>
<protein>
    <recommendedName>
        <fullName evidence="5">Transmembrane protein 98</fullName>
    </recommendedName>
</protein>
<evidence type="ECO:0000256" key="9">
    <source>
        <dbReference type="ARBA" id="ARBA00022824"/>
    </source>
</evidence>
<evidence type="ECO:0000256" key="10">
    <source>
        <dbReference type="ARBA" id="ARBA00022989"/>
    </source>
</evidence>
<evidence type="ECO:0000313" key="14">
    <source>
        <dbReference type="EMBL" id="KAB0797342.1"/>
    </source>
</evidence>
<keyword evidence="10 12" id="KW-1133">Transmembrane helix</keyword>
<evidence type="ECO:0000256" key="4">
    <source>
        <dbReference type="ARBA" id="ARBA00011024"/>
    </source>
</evidence>
<dbReference type="OrthoDB" id="5978425at2759"/>
<evidence type="ECO:0000256" key="5">
    <source>
        <dbReference type="ARBA" id="ARBA00014380"/>
    </source>
</evidence>
<dbReference type="EMBL" id="VVIM01000006">
    <property type="protein sequence ID" value="KAB0797342.1"/>
    <property type="molecule type" value="Genomic_DNA"/>
</dbReference>
<dbReference type="PANTHER" id="PTHR32510:SF3">
    <property type="entry name" value="TRANSMEMBRANE PROTEIN 98"/>
    <property type="match status" value="1"/>
</dbReference>
<dbReference type="PANTHER" id="PTHR32510">
    <property type="entry name" value="TRANSMEMBRANE PROTEIN 98"/>
    <property type="match status" value="1"/>
</dbReference>
<dbReference type="Gene3D" id="1.20.1410.10">
    <property type="entry name" value="I/LWEQ domain"/>
    <property type="match status" value="1"/>
</dbReference>
<dbReference type="InterPro" id="IPR029668">
    <property type="entry name" value="TMEM98"/>
</dbReference>
<evidence type="ECO:0000256" key="8">
    <source>
        <dbReference type="ARBA" id="ARBA00022692"/>
    </source>
</evidence>
<evidence type="ECO:0000313" key="15">
    <source>
        <dbReference type="Proteomes" id="UP000327044"/>
    </source>
</evidence>
<name>A0A1Y1MMF4_PHOPY</name>
<evidence type="ECO:0000313" key="13">
    <source>
        <dbReference type="EMBL" id="JAV85625.1"/>
    </source>
</evidence>
<evidence type="ECO:0000256" key="6">
    <source>
        <dbReference type="ARBA" id="ARBA00022475"/>
    </source>
</evidence>
<reference evidence="14 15" key="2">
    <citation type="journal article" date="2018" name="Elife">
        <title>Firefly genomes illuminate parallel origins of bioluminescence in beetles.</title>
        <authorList>
            <person name="Fallon T.R."/>
            <person name="Lower S.E."/>
            <person name="Chang C.H."/>
            <person name="Bessho-Uehara M."/>
            <person name="Martin G.J."/>
            <person name="Bewick A.J."/>
            <person name="Behringer M."/>
            <person name="Debat H.J."/>
            <person name="Wong I."/>
            <person name="Day J.C."/>
            <person name="Suvorov A."/>
            <person name="Silva C.J."/>
            <person name="Stanger-Hall K.F."/>
            <person name="Hall D.W."/>
            <person name="Schmitz R.J."/>
            <person name="Nelson D.R."/>
            <person name="Lewis S.M."/>
            <person name="Shigenobu S."/>
            <person name="Bybee S.M."/>
            <person name="Larracuente A.M."/>
            <person name="Oba Y."/>
            <person name="Weng J.K."/>
        </authorList>
    </citation>
    <scope>NUCLEOTIDE SEQUENCE [LARGE SCALE GENOMIC DNA]</scope>
    <source>
        <strain evidence="14">1611_PpyrPB1</strain>
        <tissue evidence="14">Whole body</tissue>
    </source>
</reference>
<feature type="transmembrane region" description="Helical" evidence="12">
    <location>
        <begin position="12"/>
        <end position="32"/>
    </location>
</feature>
<dbReference type="Proteomes" id="UP000327044">
    <property type="component" value="Unassembled WGS sequence"/>
</dbReference>
<evidence type="ECO:0000256" key="1">
    <source>
        <dbReference type="ARBA" id="ARBA00004401"/>
    </source>
</evidence>
<evidence type="ECO:0000256" key="11">
    <source>
        <dbReference type="ARBA" id="ARBA00023136"/>
    </source>
</evidence>
<dbReference type="GO" id="GO:0005576">
    <property type="term" value="C:extracellular region"/>
    <property type="evidence" value="ECO:0007669"/>
    <property type="project" value="UniProtKB-SubCell"/>
</dbReference>
<keyword evidence="8 12" id="KW-0812">Transmembrane</keyword>
<sequence length="219" mass="24687">MKLDYTEMVAAIAIAILSIIFICAFLVLIVICKRQRLYYKSTSCDGEESIMSRPEVMLIEPDKFESELGEVTLIPNLEEILADEQWIYDATGLIPHCIEVLKICRSLTERLTALAIGPMRTSNIGLMRIVESARKISCRVDDMVRSMCPPLDPRLLEARAAALTLAVTQLTIITRYECDKNDKLLTWIDKCLSEMDQHTLALREAALMQEASSKLQTTS</sequence>
<reference evidence="14" key="3">
    <citation type="submission" date="2019-08" db="EMBL/GenBank/DDBJ databases">
        <authorList>
            <consortium name="Photinus pyralis genome working group"/>
            <person name="Fallon T.R."/>
            <person name="Sander Lower S.E."/>
            <person name="Weng J.-K."/>
        </authorList>
    </citation>
    <scope>NUCLEOTIDE SEQUENCE</scope>
    <source>
        <strain evidence="14">1611_PpyrPB1</strain>
        <tissue evidence="14">Whole body</tissue>
    </source>
</reference>
<organism evidence="13">
    <name type="scientific">Photinus pyralis</name>
    <name type="common">Common eastern firefly</name>
    <name type="synonym">Lampyris pyralis</name>
    <dbReference type="NCBI Taxonomy" id="7054"/>
    <lineage>
        <taxon>Eukaryota</taxon>
        <taxon>Metazoa</taxon>
        <taxon>Ecdysozoa</taxon>
        <taxon>Arthropoda</taxon>
        <taxon>Hexapoda</taxon>
        <taxon>Insecta</taxon>
        <taxon>Pterygota</taxon>
        <taxon>Neoptera</taxon>
        <taxon>Endopterygota</taxon>
        <taxon>Coleoptera</taxon>
        <taxon>Polyphaga</taxon>
        <taxon>Elateriformia</taxon>
        <taxon>Elateroidea</taxon>
        <taxon>Lampyridae</taxon>
        <taxon>Lampyrinae</taxon>
        <taxon>Photinus</taxon>
    </lineage>
</organism>
<comment type="similarity">
    <text evidence="4">Belongs to the TMEM98 family.</text>
</comment>
<proteinExistence type="inferred from homology"/>
<keyword evidence="15" id="KW-1185">Reference proteome</keyword>
<keyword evidence="6" id="KW-1003">Cell membrane</keyword>
<comment type="subcellular location">
    <subcellularLocation>
        <location evidence="1">Cell membrane</location>
        <topology evidence="1">Single-pass type II membrane protein</topology>
    </subcellularLocation>
    <subcellularLocation>
        <location evidence="3">Endoplasmic reticulum membrane</location>
        <topology evidence="3">Single-pass type II membrane protein</topology>
    </subcellularLocation>
    <subcellularLocation>
        <location evidence="2">Secreted</location>
        <location evidence="2">Extracellular exosome</location>
    </subcellularLocation>
</comment>
<evidence type="ECO:0000256" key="12">
    <source>
        <dbReference type="SAM" id="Phobius"/>
    </source>
</evidence>
<dbReference type="GO" id="GO:0005789">
    <property type="term" value="C:endoplasmic reticulum membrane"/>
    <property type="evidence" value="ECO:0007669"/>
    <property type="project" value="UniProtKB-SubCell"/>
</dbReference>
<keyword evidence="11 12" id="KW-0472">Membrane</keyword>
<dbReference type="EMBL" id="GEZM01030329">
    <property type="protein sequence ID" value="JAV85625.1"/>
    <property type="molecule type" value="Transcribed_RNA"/>
</dbReference>
<dbReference type="InParanoid" id="A0A1Y1MMF4"/>
<dbReference type="EMBL" id="GEZM01030333">
    <property type="protein sequence ID" value="JAV85621.1"/>
    <property type="molecule type" value="Transcribed_RNA"/>
</dbReference>